<organism evidence="3 4">
    <name type="scientific">Tanacetum coccineum</name>
    <dbReference type="NCBI Taxonomy" id="301880"/>
    <lineage>
        <taxon>Eukaryota</taxon>
        <taxon>Viridiplantae</taxon>
        <taxon>Streptophyta</taxon>
        <taxon>Embryophyta</taxon>
        <taxon>Tracheophyta</taxon>
        <taxon>Spermatophyta</taxon>
        <taxon>Magnoliopsida</taxon>
        <taxon>eudicotyledons</taxon>
        <taxon>Gunneridae</taxon>
        <taxon>Pentapetalae</taxon>
        <taxon>asterids</taxon>
        <taxon>campanulids</taxon>
        <taxon>Asterales</taxon>
        <taxon>Asteraceae</taxon>
        <taxon>Asteroideae</taxon>
        <taxon>Anthemideae</taxon>
        <taxon>Anthemidinae</taxon>
        <taxon>Tanacetum</taxon>
    </lineage>
</organism>
<sequence>MNSPEPTLSSRPTKVKVPKELPKVSMVNMSLKKLKYHLVGFDVVVKERTIPTAIIEGSWGFEHTKACFRDEIIPFVKALKDLFNTFDQYLIDELSEVQNVFHQMEQAVEQYHNAYVNVHECEKCLKLETELLNKKDFVEKEIYDKLFKSFTTLEKHCISLEVDTQLNQENFQMDNSVSNQSAPSFDQLFELNELKAQSQEKDMVIKKLKERIKSLSGKRNKDKNKKDLEEIETINIELDHRVSKLIAENEHLKQTYKQLYDSIKPAPLKDDLRKLKRKALVDNVVTKHTIDPEMLKIDMEPITPKLYAKLIQELLTNISKTCPSINNADGKSVAMTPKNKDKRHSKLNVNSELKCVKCNGCMLSDNHDLCVLDFINNVNARVKSKSIKKSLETNKKVPLRKPTVLDNEIPKPVVTLVYSQKPRKSKTNVPVSKSKVLKSVSANKKEPSQSWGSIVSNVPSSSLDECRNVMISRVYYVEGLGHNLFSVGQLCDSNLEVTFRQNTYFIRNLEGVDLVTGSRGNNLYTLSLGDMMASSLICLLSKASKTKSWLWHRRLSHLNFGAINHLARHGLV</sequence>
<name>A0ABQ5GFV3_9ASTR</name>
<feature type="coiled-coil region" evidence="1">
    <location>
        <begin position="191"/>
        <end position="225"/>
    </location>
</feature>
<gene>
    <name evidence="3" type="ORF">Tco_1041090</name>
</gene>
<protein>
    <submittedName>
        <fullName evidence="3">Retrovirus-related pol polyprotein from transposon TNT 1-94</fullName>
    </submittedName>
</protein>
<evidence type="ECO:0000313" key="3">
    <source>
        <dbReference type="EMBL" id="GJT74365.1"/>
    </source>
</evidence>
<dbReference type="InterPro" id="IPR025724">
    <property type="entry name" value="GAG-pre-integrase_dom"/>
</dbReference>
<keyword evidence="4" id="KW-1185">Reference proteome</keyword>
<reference evidence="3" key="1">
    <citation type="journal article" date="2022" name="Int. J. Mol. Sci.">
        <title>Draft Genome of Tanacetum Coccineum: Genomic Comparison of Closely Related Tanacetum-Family Plants.</title>
        <authorList>
            <person name="Yamashiro T."/>
            <person name="Shiraishi A."/>
            <person name="Nakayama K."/>
            <person name="Satake H."/>
        </authorList>
    </citation>
    <scope>NUCLEOTIDE SEQUENCE</scope>
</reference>
<feature type="domain" description="GAG-pre-integrase" evidence="2">
    <location>
        <begin position="522"/>
        <end position="572"/>
    </location>
</feature>
<dbReference type="Pfam" id="PF13976">
    <property type="entry name" value="gag_pre-integrs"/>
    <property type="match status" value="1"/>
</dbReference>
<reference evidence="3" key="2">
    <citation type="submission" date="2022-01" db="EMBL/GenBank/DDBJ databases">
        <authorList>
            <person name="Yamashiro T."/>
            <person name="Shiraishi A."/>
            <person name="Satake H."/>
            <person name="Nakayama K."/>
        </authorList>
    </citation>
    <scope>NUCLEOTIDE SEQUENCE</scope>
</reference>
<evidence type="ECO:0000259" key="2">
    <source>
        <dbReference type="Pfam" id="PF13976"/>
    </source>
</evidence>
<accession>A0ABQ5GFV3</accession>
<proteinExistence type="predicted"/>
<comment type="caution">
    <text evidence="3">The sequence shown here is derived from an EMBL/GenBank/DDBJ whole genome shotgun (WGS) entry which is preliminary data.</text>
</comment>
<keyword evidence="1" id="KW-0175">Coiled coil</keyword>
<dbReference type="Proteomes" id="UP001151760">
    <property type="component" value="Unassembled WGS sequence"/>
</dbReference>
<evidence type="ECO:0000256" key="1">
    <source>
        <dbReference type="SAM" id="Coils"/>
    </source>
</evidence>
<dbReference type="EMBL" id="BQNB010018435">
    <property type="protein sequence ID" value="GJT74365.1"/>
    <property type="molecule type" value="Genomic_DNA"/>
</dbReference>
<evidence type="ECO:0000313" key="4">
    <source>
        <dbReference type="Proteomes" id="UP001151760"/>
    </source>
</evidence>